<reference evidence="2 3" key="1">
    <citation type="submission" date="2020-04" db="EMBL/GenBank/DDBJ databases">
        <title>Donghicola sp., a member of the Rhodobacteraceae family isolated from mangrove forest in Thailand.</title>
        <authorList>
            <person name="Charoenyingcharoen P."/>
            <person name="Yukphan P."/>
        </authorList>
    </citation>
    <scope>NUCLEOTIDE SEQUENCE [LARGE SCALE GENOMIC DNA]</scope>
    <source>
        <strain evidence="2 3">B5-SW-15</strain>
    </source>
</reference>
<dbReference type="Gene3D" id="3.90.226.10">
    <property type="entry name" value="2-enoyl-CoA Hydratase, Chain A, domain 1"/>
    <property type="match status" value="1"/>
</dbReference>
<dbReference type="AlphaFoldDB" id="A0A850Q0J5"/>
<keyword evidence="1" id="KW-0812">Transmembrane</keyword>
<feature type="transmembrane region" description="Helical" evidence="1">
    <location>
        <begin position="14"/>
        <end position="35"/>
    </location>
</feature>
<name>A0A850Q0J5_9RHOB</name>
<dbReference type="Proteomes" id="UP000592216">
    <property type="component" value="Unassembled WGS sequence"/>
</dbReference>
<dbReference type="RefSeq" id="WP_177157143.1">
    <property type="nucleotide sequence ID" value="NZ_JABCJE010000002.1"/>
</dbReference>
<keyword evidence="1" id="KW-1133">Transmembrane helix</keyword>
<sequence>MSQDVAAPRGIRRAITGMIGAQVLIGIALIGMDLMQSLPARDLLTMPTPAGPSTRPYAPDRVQVTSPDGMPSTAPMPERLEFSGDAAVLTLTGQIAEGDGARFTAELGLRAQTGQAIKSVALDSTGGSVSDALEIGEAIRAAGLTTQMQGLAVCLSACPYILAGGTERQVPPTAKVGVHQHYFGESGILPAFMAVEDVQRGQAEVMSYLIRMGISPEVMALAMRTPPDQIYLLSRDELQEFGFIPAE</sequence>
<dbReference type="EMBL" id="JABCJE010000002">
    <property type="protein sequence ID" value="NVO23067.1"/>
    <property type="molecule type" value="Genomic_DNA"/>
</dbReference>
<gene>
    <name evidence="2" type="ORF">HJ536_06835</name>
</gene>
<dbReference type="InterPro" id="IPR029045">
    <property type="entry name" value="ClpP/crotonase-like_dom_sf"/>
</dbReference>
<organism evidence="2 3">
    <name type="scientific">Donghicola mangrovi</name>
    <dbReference type="NCBI Taxonomy" id="2729614"/>
    <lineage>
        <taxon>Bacteria</taxon>
        <taxon>Pseudomonadati</taxon>
        <taxon>Pseudomonadota</taxon>
        <taxon>Alphaproteobacteria</taxon>
        <taxon>Rhodobacterales</taxon>
        <taxon>Roseobacteraceae</taxon>
        <taxon>Donghicola</taxon>
    </lineage>
</organism>
<dbReference type="Pfam" id="PF00574">
    <property type="entry name" value="CLP_protease"/>
    <property type="match status" value="1"/>
</dbReference>
<proteinExistence type="predicted"/>
<evidence type="ECO:0008006" key="4">
    <source>
        <dbReference type="Google" id="ProtNLM"/>
    </source>
</evidence>
<keyword evidence="1" id="KW-0472">Membrane</keyword>
<evidence type="ECO:0000313" key="3">
    <source>
        <dbReference type="Proteomes" id="UP000592216"/>
    </source>
</evidence>
<evidence type="ECO:0000256" key="1">
    <source>
        <dbReference type="SAM" id="Phobius"/>
    </source>
</evidence>
<protein>
    <recommendedName>
        <fullName evidence="4">Periplasmic protein</fullName>
    </recommendedName>
</protein>
<comment type="caution">
    <text evidence="2">The sequence shown here is derived from an EMBL/GenBank/DDBJ whole genome shotgun (WGS) entry which is preliminary data.</text>
</comment>
<dbReference type="SUPFAM" id="SSF52096">
    <property type="entry name" value="ClpP/crotonase"/>
    <property type="match status" value="1"/>
</dbReference>
<evidence type="ECO:0000313" key="2">
    <source>
        <dbReference type="EMBL" id="NVO23067.1"/>
    </source>
</evidence>
<dbReference type="InterPro" id="IPR023562">
    <property type="entry name" value="ClpP/TepA"/>
</dbReference>
<accession>A0A850Q0J5</accession>